<keyword evidence="2 4" id="KW-0560">Oxidoreductase</keyword>
<evidence type="ECO:0000256" key="2">
    <source>
        <dbReference type="ARBA" id="ARBA00023002"/>
    </source>
</evidence>
<dbReference type="SUPFAM" id="SSF52283">
    <property type="entry name" value="Formate/glycerate dehydrogenase catalytic domain-like"/>
    <property type="match status" value="1"/>
</dbReference>
<dbReference type="InterPro" id="IPR036291">
    <property type="entry name" value="NAD(P)-bd_dom_sf"/>
</dbReference>
<name>A0ABW2L6N2_9BACT</name>
<dbReference type="PROSITE" id="PS00671">
    <property type="entry name" value="D_2_HYDROXYACID_DH_3"/>
    <property type="match status" value="1"/>
</dbReference>
<dbReference type="PANTHER" id="PTHR43761:SF1">
    <property type="entry name" value="D-ISOMER SPECIFIC 2-HYDROXYACID DEHYDROGENASE CATALYTIC DOMAIN-CONTAINING PROTEIN-RELATED"/>
    <property type="match status" value="1"/>
</dbReference>
<evidence type="ECO:0000259" key="5">
    <source>
        <dbReference type="Pfam" id="PF00389"/>
    </source>
</evidence>
<organism evidence="7 8">
    <name type="scientific">Haloferula chungangensis</name>
    <dbReference type="NCBI Taxonomy" id="1048331"/>
    <lineage>
        <taxon>Bacteria</taxon>
        <taxon>Pseudomonadati</taxon>
        <taxon>Verrucomicrobiota</taxon>
        <taxon>Verrucomicrobiia</taxon>
        <taxon>Verrucomicrobiales</taxon>
        <taxon>Verrucomicrobiaceae</taxon>
        <taxon>Haloferula</taxon>
    </lineage>
</organism>
<evidence type="ECO:0000313" key="8">
    <source>
        <dbReference type="Proteomes" id="UP001596472"/>
    </source>
</evidence>
<dbReference type="Gene3D" id="3.40.50.720">
    <property type="entry name" value="NAD(P)-binding Rossmann-like Domain"/>
    <property type="match status" value="2"/>
</dbReference>
<evidence type="ECO:0000256" key="4">
    <source>
        <dbReference type="RuleBase" id="RU003719"/>
    </source>
</evidence>
<dbReference type="RefSeq" id="WP_379711310.1">
    <property type="nucleotide sequence ID" value="NZ_JBHTBS010000003.1"/>
</dbReference>
<evidence type="ECO:0000256" key="3">
    <source>
        <dbReference type="ARBA" id="ARBA00023027"/>
    </source>
</evidence>
<dbReference type="PANTHER" id="PTHR43761">
    <property type="entry name" value="D-ISOMER SPECIFIC 2-HYDROXYACID DEHYDROGENASE FAMILY PROTEIN (AFU_ORTHOLOGUE AFUA_1G13630)"/>
    <property type="match status" value="1"/>
</dbReference>
<dbReference type="InterPro" id="IPR006139">
    <property type="entry name" value="D-isomer_2_OHA_DH_cat_dom"/>
</dbReference>
<dbReference type="PROSITE" id="PS00670">
    <property type="entry name" value="D_2_HYDROXYACID_DH_2"/>
    <property type="match status" value="1"/>
</dbReference>
<dbReference type="SUPFAM" id="SSF51735">
    <property type="entry name" value="NAD(P)-binding Rossmann-fold domains"/>
    <property type="match status" value="1"/>
</dbReference>
<dbReference type="CDD" id="cd12162">
    <property type="entry name" value="2-Hacid_dh_4"/>
    <property type="match status" value="1"/>
</dbReference>
<comment type="caution">
    <text evidence="7">The sequence shown here is derived from an EMBL/GenBank/DDBJ whole genome shotgun (WGS) entry which is preliminary data.</text>
</comment>
<dbReference type="InterPro" id="IPR006140">
    <property type="entry name" value="D-isomer_DH_NAD-bd"/>
</dbReference>
<gene>
    <name evidence="7" type="ORF">ACFQY0_08480</name>
</gene>
<dbReference type="InterPro" id="IPR050418">
    <property type="entry name" value="D-iso_2-hydroxyacid_DH_PdxB"/>
</dbReference>
<reference evidence="8" key="1">
    <citation type="journal article" date="2019" name="Int. J. Syst. Evol. Microbiol.">
        <title>The Global Catalogue of Microorganisms (GCM) 10K type strain sequencing project: providing services to taxonomists for standard genome sequencing and annotation.</title>
        <authorList>
            <consortium name="The Broad Institute Genomics Platform"/>
            <consortium name="The Broad Institute Genome Sequencing Center for Infectious Disease"/>
            <person name="Wu L."/>
            <person name="Ma J."/>
        </authorList>
    </citation>
    <scope>NUCLEOTIDE SEQUENCE [LARGE SCALE GENOMIC DNA]</scope>
    <source>
        <strain evidence="8">CGMCC 4.1467</strain>
    </source>
</reference>
<keyword evidence="8" id="KW-1185">Reference proteome</keyword>
<protein>
    <submittedName>
        <fullName evidence="7">D-2-hydroxyacid dehydrogenase</fullName>
    </submittedName>
</protein>
<evidence type="ECO:0000256" key="1">
    <source>
        <dbReference type="ARBA" id="ARBA00005854"/>
    </source>
</evidence>
<keyword evidence="3" id="KW-0520">NAD</keyword>
<comment type="similarity">
    <text evidence="1 4">Belongs to the D-isomer specific 2-hydroxyacid dehydrogenase family.</text>
</comment>
<dbReference type="EMBL" id="JBHTBS010000003">
    <property type="protein sequence ID" value="MFC7337211.1"/>
    <property type="molecule type" value="Genomic_DNA"/>
</dbReference>
<dbReference type="Pfam" id="PF02826">
    <property type="entry name" value="2-Hacid_dh_C"/>
    <property type="match status" value="1"/>
</dbReference>
<accession>A0ABW2L6N2</accession>
<evidence type="ECO:0000313" key="7">
    <source>
        <dbReference type="EMBL" id="MFC7337211.1"/>
    </source>
</evidence>
<dbReference type="InterPro" id="IPR029753">
    <property type="entry name" value="D-isomer_DH_CS"/>
</dbReference>
<proteinExistence type="inferred from homology"/>
<dbReference type="Proteomes" id="UP001596472">
    <property type="component" value="Unassembled WGS sequence"/>
</dbReference>
<feature type="domain" description="D-isomer specific 2-hydroxyacid dehydrogenase NAD-binding" evidence="6">
    <location>
        <begin position="107"/>
        <end position="286"/>
    </location>
</feature>
<sequence length="317" mass="34022">MNLVFLDASTLDRRDIDFSQLEKEGTLTLHPTTAPAETCSRVADAEVIISNKVPVTAEVLDAAPRLRLVVSAATGVNQIDLDACRDRKIGVANVAGYSTESVAQHTFSLILELATRTITYSSKVRQDWPASPIFTRLDHPTFELAGKTLGIVGLGTIGRAVARIASAFGMKVIAYAREGSSADESIPRIREGDFFSQADIVSLHCPLTPETQHFMNAARISAMKPGALLINTSRGPLIEDAALSDALRSGQLGGAGLDVLAVEPPPADHPLLEEGIPNLLITPHTAWSTREARSRLLEGIIANIRSYKAGENLNRIV</sequence>
<dbReference type="Pfam" id="PF00389">
    <property type="entry name" value="2-Hacid_dh"/>
    <property type="match status" value="1"/>
</dbReference>
<evidence type="ECO:0000259" key="6">
    <source>
        <dbReference type="Pfam" id="PF02826"/>
    </source>
</evidence>
<feature type="domain" description="D-isomer specific 2-hydroxyacid dehydrogenase catalytic" evidence="5">
    <location>
        <begin position="19"/>
        <end position="317"/>
    </location>
</feature>